<evidence type="ECO:0000313" key="4">
    <source>
        <dbReference type="Proteomes" id="UP000007800"/>
    </source>
</evidence>
<dbReference type="GO" id="GO:0005525">
    <property type="term" value="F:GTP binding"/>
    <property type="evidence" value="ECO:0007669"/>
    <property type="project" value="InterPro"/>
</dbReference>
<dbReference type="GO" id="GO:0005739">
    <property type="term" value="C:mitochondrion"/>
    <property type="evidence" value="ECO:0007669"/>
    <property type="project" value="TreeGrafter"/>
</dbReference>
<dbReference type="Pfam" id="PF01926">
    <property type="entry name" value="MMR_HSR1"/>
    <property type="match status" value="1"/>
</dbReference>
<dbReference type="InterPro" id="IPR006169">
    <property type="entry name" value="GTP1_OBG_dom"/>
</dbReference>
<dbReference type="Gene3D" id="3.40.50.300">
    <property type="entry name" value="P-loop containing nucleotide triphosphate hydrolases"/>
    <property type="match status" value="1"/>
</dbReference>
<reference evidence="3 4" key="1">
    <citation type="submission" date="2008-07" db="EMBL/GenBank/DDBJ databases">
        <authorList>
            <person name="El-Sayed N."/>
            <person name="Caler E."/>
            <person name="Inman J."/>
            <person name="Amedeo P."/>
            <person name="Hass B."/>
            <person name="Wortman J."/>
        </authorList>
    </citation>
    <scope>NUCLEOTIDE SEQUENCE [LARGE SCALE GENOMIC DNA]</scope>
    <source>
        <strain evidence="4">ATCC 50983 / TXsc</strain>
    </source>
</reference>
<dbReference type="PROSITE" id="PS51883">
    <property type="entry name" value="OBG"/>
    <property type="match status" value="1"/>
</dbReference>
<dbReference type="Pfam" id="PF01018">
    <property type="entry name" value="GTP1_OBG"/>
    <property type="match status" value="1"/>
</dbReference>
<feature type="domain" description="Obg" evidence="2">
    <location>
        <begin position="1101"/>
        <end position="1262"/>
    </location>
</feature>
<accession>C5KB11</accession>
<dbReference type="InterPro" id="IPR006073">
    <property type="entry name" value="GTP-bd"/>
</dbReference>
<dbReference type="OrthoDB" id="347018at2759"/>
<dbReference type="GO" id="GO:0003924">
    <property type="term" value="F:GTPase activity"/>
    <property type="evidence" value="ECO:0007669"/>
    <property type="project" value="InterPro"/>
</dbReference>
<gene>
    <name evidence="3" type="ORF">Pmar_PMAR005247</name>
</gene>
<keyword evidence="4" id="KW-1185">Reference proteome</keyword>
<protein>
    <recommendedName>
        <fullName evidence="2">Obg domain-containing protein</fullName>
    </recommendedName>
</protein>
<sequence length="1530" mass="170795">MHLPEFGCAGDLRTEEKCEAHYEDIAVAGICAAGANPYHKLLIATTLSGADPPPEFSPFIYCDTDPASQTEGRVVLEIVNLPSDRQTEFNIQFDPPTSLYYTRITVTLRAAESLGKQAKIVVYFAGWNQTQRALTFSLRDGLTLESGREVSFTSQPGEFVLPEEVEANHAGFMVEARSSDDLDEIIPKTSVFQSDYVPGVRKFGVSELNYSSVEPYAVVDVVLTFTCSRPLFEGEASLYLSPSLWSGCMTGWRTIFEAQSDASISPRMSFSWRSIDACAVLLNATATPEEETPISLGMRNLKLPGALYENDPSLQLRNSDQMSTPQSVQKSPRVGEPLLDSGEVKTFLVSELSFSPAEANNPSTVDQIMIRMRPSIILYQRNTVVLSMYGFRLTSLKLPSKLSEGDGLITIEALGCYIKREPVKGVPAVGPPKYMTESKLLFEPAQPNAQSRLEASLNEGDPSGYIDLSGVNAPLFEGSRGLWENGEQLLTVVVEALMIQAGRRIRFLVEQDQGFVLPYAMYQTDPSLYIYGEGEVAYPSTVSTILITLRPNVVLLQGSVVRLHLPGFQCPTARPQLSPPSTNRLDPGYKRFMTTDGSSYYGSWNATLEVLDLEVSPGQSVPSDASTVVRLGADVAAFRLPPMMSENDGRLRVEVARGQIIFPEKIKHSPMVVPRTFEVSKFIYEPREALRTFRMTMTLVPTVAINMGNPIIIKLSEFWNIDRAARSIHLTGRDAHLVEETTALWDQDAMELTLPIAPGKVVSEFTELNFQIEESQGFLLPRSLYKNDPRLTIRSVGNILEEPVMESPLVGDGPYDEQQYCVYQFERGISERELARCLCPRLHEEPADLTVSGFNLYESDRIVVIDENDECTADVEARMSLAWLIPEAPSVNEARTQLSFANVRAIETGYFRICIIHFEEVFDVGRIVVRPRCDPPSVMLQGACLKHCPTTTVPIAGQCRPVGQLMEPITSLEEESQAVMVSLRMRYPGADSKGLVNLSRDDPVRDYFDYRFTYELAGILDTDPSRFHMVQISRNSTTVEADRIIVSVVLKPVGSTRSWLEGRVMEDEATVRWRQKRRTRLRREGTWHVPRLTMRPVSHNVPFIDRMWVNVRAGRGGDPKPKTKRTYGFKGPGYGGHGGHVFIRCTDQIDSLLSVKQEVHAKNGGNGGEVNPYGRGIHGDDCTIYVPPGTIVRERIKTGHKSDANRSVHRSRFLYQFLADKEMIRICRGGKGGVGYSSFKKHDGRMGAPGEGKKLELELRVLTDVALLGKPNSGKSSIASSVCRMMTRIGPEEYSTIRPHTGVIRFRDGVNIKITDLPGISEGAAEDRLRGLRVLRHMYRARLLVYVIKMGKGPDVVGTSEDPLEDFEVVYNEVMKHDKTWNEHRKWIVCATMCDMLHKDSLFHLDSLYFRLRARFPEVVVIGTSARFGLGIKRLVDEIRTQLYPNALVPSFRERQVPIHRLIAPSAEEVQQITEEFYAAGRYSLLEAQAQEDGLKVYLPEDEGSRVALGIPASMDRLASREGPVHCIEA</sequence>
<proteinExistence type="predicted"/>
<dbReference type="InterPro" id="IPR045086">
    <property type="entry name" value="OBG_GTPase"/>
</dbReference>
<dbReference type="GeneID" id="9049067"/>
<dbReference type="RefSeq" id="XP_002786541.1">
    <property type="nucleotide sequence ID" value="XM_002786495.1"/>
</dbReference>
<dbReference type="Proteomes" id="UP000007800">
    <property type="component" value="Unassembled WGS sequence"/>
</dbReference>
<evidence type="ECO:0000259" key="2">
    <source>
        <dbReference type="PROSITE" id="PS51883"/>
    </source>
</evidence>
<dbReference type="Gene3D" id="2.70.210.12">
    <property type="entry name" value="GTP1/OBG domain"/>
    <property type="match status" value="1"/>
</dbReference>
<organism evidence="4">
    <name type="scientific">Perkinsus marinus (strain ATCC 50983 / TXsc)</name>
    <dbReference type="NCBI Taxonomy" id="423536"/>
    <lineage>
        <taxon>Eukaryota</taxon>
        <taxon>Sar</taxon>
        <taxon>Alveolata</taxon>
        <taxon>Perkinsozoa</taxon>
        <taxon>Perkinsea</taxon>
        <taxon>Perkinsida</taxon>
        <taxon>Perkinsidae</taxon>
        <taxon>Perkinsus</taxon>
    </lineage>
</organism>
<feature type="compositionally biased region" description="Polar residues" evidence="1">
    <location>
        <begin position="316"/>
        <end position="330"/>
    </location>
</feature>
<dbReference type="SUPFAM" id="SSF82051">
    <property type="entry name" value="Obg GTP-binding protein N-terminal domain"/>
    <property type="match status" value="1"/>
</dbReference>
<dbReference type="EMBL" id="GG671811">
    <property type="protein sequence ID" value="EER18337.1"/>
    <property type="molecule type" value="Genomic_DNA"/>
</dbReference>
<dbReference type="InterPro" id="IPR036726">
    <property type="entry name" value="GTP1_OBG_dom_sf"/>
</dbReference>
<name>C5KB11_PERM5</name>
<dbReference type="InterPro" id="IPR027417">
    <property type="entry name" value="P-loop_NTPase"/>
</dbReference>
<feature type="region of interest" description="Disordered" evidence="1">
    <location>
        <begin position="316"/>
        <end position="335"/>
    </location>
</feature>
<dbReference type="PRINTS" id="PR00326">
    <property type="entry name" value="GTP1OBG"/>
</dbReference>
<dbReference type="SUPFAM" id="SSF52540">
    <property type="entry name" value="P-loop containing nucleoside triphosphate hydrolases"/>
    <property type="match status" value="1"/>
</dbReference>
<dbReference type="PANTHER" id="PTHR11702">
    <property type="entry name" value="DEVELOPMENTALLY REGULATED GTP-BINDING PROTEIN-RELATED"/>
    <property type="match status" value="1"/>
</dbReference>
<evidence type="ECO:0000256" key="1">
    <source>
        <dbReference type="SAM" id="MobiDB-lite"/>
    </source>
</evidence>
<dbReference type="InParanoid" id="C5KB11"/>
<dbReference type="PANTHER" id="PTHR11702:SF44">
    <property type="entry name" value="GTP-BINDING PROTEIN OBGC, CHLOROPLASTIC"/>
    <property type="match status" value="1"/>
</dbReference>
<dbReference type="OMA" id="ENDECTA"/>
<dbReference type="GO" id="GO:0042254">
    <property type="term" value="P:ribosome biogenesis"/>
    <property type="evidence" value="ECO:0007669"/>
    <property type="project" value="UniProtKB-UniRule"/>
</dbReference>
<evidence type="ECO:0000313" key="3">
    <source>
        <dbReference type="EMBL" id="EER18337.1"/>
    </source>
</evidence>